<evidence type="ECO:0000259" key="1">
    <source>
        <dbReference type="Pfam" id="PF20283"/>
    </source>
</evidence>
<protein>
    <recommendedName>
        <fullName evidence="1">ABC-three component systems C-terminal domain-containing protein</fullName>
    </recommendedName>
</protein>
<sequence>MTKTITDFSAKEPSLGYFYQIKYALLILLTYSKELDNPKVRIENLDDIEIEDVNTLQLLQTKLHIKNKANLTDASVDFWKTIRIWSEHINNGLIDLETTIFNLITTEEIPTSSLLYKFKSNISLDSEILEIIKSLDKISMESSNKTNEKAYLAYQSLSVDNKKSLIKRIRILDNSIGITEINGKIKKELIYSTYPSSLDAFLEILEGWWFAKSIDNLTSRIDSISSSELQLKIANISDSFQADNLPNHFSVQLEITDEDVENLKERNFLKQLDLIKINANSKTLKRAISDFRRAFEQRSKWLRLQLLNPDEEEQYDVKLYDYWQNIFDIMCDEAEEKSIEEVIELGRGFYIEQFAKTCPQIKIREKFNEDYLTRGSYQMLSDSKKIGWHPNYKKDI</sequence>
<accession>A0ABX4BPC1</accession>
<dbReference type="Pfam" id="PF20283">
    <property type="entry name" value="CTD7"/>
    <property type="match status" value="1"/>
</dbReference>
<name>A0ABX4BPC1_FLAFR</name>
<dbReference type="EMBL" id="MUGV01000020">
    <property type="protein sequence ID" value="OXA78641.1"/>
    <property type="molecule type" value="Genomic_DNA"/>
</dbReference>
<evidence type="ECO:0000313" key="2">
    <source>
        <dbReference type="EMBL" id="OXA78641.1"/>
    </source>
</evidence>
<evidence type="ECO:0000313" key="3">
    <source>
        <dbReference type="Proteomes" id="UP000198382"/>
    </source>
</evidence>
<proteinExistence type="predicted"/>
<dbReference type="Proteomes" id="UP000198382">
    <property type="component" value="Unassembled WGS sequence"/>
</dbReference>
<organism evidence="2 3">
    <name type="scientific">Flavobacterium frigidimaris</name>
    <dbReference type="NCBI Taxonomy" id="262320"/>
    <lineage>
        <taxon>Bacteria</taxon>
        <taxon>Pseudomonadati</taxon>
        <taxon>Bacteroidota</taxon>
        <taxon>Flavobacteriia</taxon>
        <taxon>Flavobacteriales</taxon>
        <taxon>Flavobacteriaceae</taxon>
        <taxon>Flavobacterium</taxon>
    </lineage>
</organism>
<dbReference type="RefSeq" id="WP_074662078.1">
    <property type="nucleotide sequence ID" value="NZ_MUGV01000020.1"/>
</dbReference>
<dbReference type="InterPro" id="IPR046913">
    <property type="entry name" value="ABC-3C_CTD7"/>
</dbReference>
<reference evidence="2 3" key="1">
    <citation type="submission" date="2016-11" db="EMBL/GenBank/DDBJ databases">
        <title>Whole genomes of Flavobacteriaceae.</title>
        <authorList>
            <person name="Stine C."/>
            <person name="Li C."/>
            <person name="Tadesse D."/>
        </authorList>
    </citation>
    <scope>NUCLEOTIDE SEQUENCE [LARGE SCALE GENOMIC DNA]</scope>
    <source>
        <strain evidence="2 3">DSM 15937</strain>
    </source>
</reference>
<gene>
    <name evidence="2" type="ORF">B0A65_12985</name>
</gene>
<feature type="domain" description="ABC-three component systems C-terminal" evidence="1">
    <location>
        <begin position="268"/>
        <end position="394"/>
    </location>
</feature>
<comment type="caution">
    <text evidence="2">The sequence shown here is derived from an EMBL/GenBank/DDBJ whole genome shotgun (WGS) entry which is preliminary data.</text>
</comment>
<keyword evidence="3" id="KW-1185">Reference proteome</keyword>